<name>A0A2T1HMK3_9HYPH</name>
<evidence type="ECO:0000256" key="2">
    <source>
        <dbReference type="ARBA" id="ARBA00008017"/>
    </source>
</evidence>
<feature type="transmembrane region" description="Helical" evidence="7">
    <location>
        <begin position="450"/>
        <end position="468"/>
    </location>
</feature>
<dbReference type="OrthoDB" id="9814206at2"/>
<comment type="subcellular location">
    <subcellularLocation>
        <location evidence="1">Cell membrane</location>
        <topology evidence="1">Multi-pass membrane protein</topology>
    </subcellularLocation>
</comment>
<keyword evidence="8" id="KW-0732">Signal</keyword>
<dbReference type="Gene3D" id="1.10.287.1260">
    <property type="match status" value="1"/>
</dbReference>
<proteinExistence type="inferred from homology"/>
<keyword evidence="6 7" id="KW-0472">Membrane</keyword>
<evidence type="ECO:0000256" key="4">
    <source>
        <dbReference type="ARBA" id="ARBA00022692"/>
    </source>
</evidence>
<feature type="signal peptide" evidence="8">
    <location>
        <begin position="1"/>
        <end position="25"/>
    </location>
</feature>
<feature type="domain" description="Mechanosensitive ion channel MscS" evidence="9">
    <location>
        <begin position="547"/>
        <end position="612"/>
    </location>
</feature>
<dbReference type="GO" id="GO:0005886">
    <property type="term" value="C:plasma membrane"/>
    <property type="evidence" value="ECO:0007669"/>
    <property type="project" value="UniProtKB-SubCell"/>
</dbReference>
<gene>
    <name evidence="12" type="ORF">SLNSH_21955</name>
</gene>
<reference evidence="13" key="1">
    <citation type="submission" date="2018-03" db="EMBL/GenBank/DDBJ databases">
        <authorList>
            <person name="Sun L."/>
            <person name="Liu H."/>
            <person name="Chen W."/>
            <person name="Huang K."/>
            <person name="Liu W."/>
            <person name="Gao X."/>
        </authorList>
    </citation>
    <scope>NUCLEOTIDE SEQUENCE [LARGE SCALE GENOMIC DNA]</scope>
    <source>
        <strain evidence="13">SH9</strain>
    </source>
</reference>
<dbReference type="Pfam" id="PF00924">
    <property type="entry name" value="MS_channel_2nd"/>
    <property type="match status" value="1"/>
</dbReference>
<evidence type="ECO:0000256" key="3">
    <source>
        <dbReference type="ARBA" id="ARBA00022475"/>
    </source>
</evidence>
<dbReference type="Gene3D" id="3.30.70.100">
    <property type="match status" value="1"/>
</dbReference>
<feature type="transmembrane region" description="Helical" evidence="7">
    <location>
        <begin position="311"/>
        <end position="330"/>
    </location>
</feature>
<dbReference type="PANTHER" id="PTHR30460">
    <property type="entry name" value="MODERATE CONDUCTANCE MECHANOSENSITIVE CHANNEL YBIO"/>
    <property type="match status" value="1"/>
</dbReference>
<dbReference type="SUPFAM" id="SSF82689">
    <property type="entry name" value="Mechanosensitive channel protein MscS (YggB), C-terminal domain"/>
    <property type="match status" value="1"/>
</dbReference>
<evidence type="ECO:0000313" key="13">
    <source>
        <dbReference type="Proteomes" id="UP000239772"/>
    </source>
</evidence>
<dbReference type="InterPro" id="IPR011066">
    <property type="entry name" value="MscS_channel_C_sf"/>
</dbReference>
<dbReference type="SUPFAM" id="SSF82861">
    <property type="entry name" value="Mechanosensitive channel protein MscS (YggB), transmembrane region"/>
    <property type="match status" value="1"/>
</dbReference>
<keyword evidence="13" id="KW-1185">Reference proteome</keyword>
<dbReference type="InterPro" id="IPR045276">
    <property type="entry name" value="YbiO_bact"/>
</dbReference>
<feature type="transmembrane region" description="Helical" evidence="7">
    <location>
        <begin position="234"/>
        <end position="256"/>
    </location>
</feature>
<feature type="transmembrane region" description="Helical" evidence="7">
    <location>
        <begin position="403"/>
        <end position="430"/>
    </location>
</feature>
<evidence type="ECO:0000256" key="8">
    <source>
        <dbReference type="SAM" id="SignalP"/>
    </source>
</evidence>
<accession>A0A2T1HMK3</accession>
<feature type="transmembrane region" description="Helical" evidence="7">
    <location>
        <begin position="277"/>
        <end position="299"/>
    </location>
</feature>
<feature type="domain" description="Mechanosensitive ion channel MscS C-terminal" evidence="10">
    <location>
        <begin position="618"/>
        <end position="705"/>
    </location>
</feature>
<evidence type="ECO:0000256" key="5">
    <source>
        <dbReference type="ARBA" id="ARBA00022989"/>
    </source>
</evidence>
<evidence type="ECO:0000259" key="10">
    <source>
        <dbReference type="Pfam" id="PF21082"/>
    </source>
</evidence>
<dbReference type="PANTHER" id="PTHR30460:SF0">
    <property type="entry name" value="MODERATE CONDUCTANCE MECHANOSENSITIVE CHANNEL YBIO"/>
    <property type="match status" value="1"/>
</dbReference>
<evidence type="ECO:0000259" key="11">
    <source>
        <dbReference type="Pfam" id="PF21088"/>
    </source>
</evidence>
<dbReference type="Proteomes" id="UP000239772">
    <property type="component" value="Unassembled WGS sequence"/>
</dbReference>
<dbReference type="InterPro" id="IPR010920">
    <property type="entry name" value="LSM_dom_sf"/>
</dbReference>
<evidence type="ECO:0000256" key="1">
    <source>
        <dbReference type="ARBA" id="ARBA00004651"/>
    </source>
</evidence>
<evidence type="ECO:0000256" key="6">
    <source>
        <dbReference type="ARBA" id="ARBA00023136"/>
    </source>
</evidence>
<keyword evidence="3" id="KW-1003">Cell membrane</keyword>
<dbReference type="RefSeq" id="WP_106340005.1">
    <property type="nucleotide sequence ID" value="NZ_PVZS01000036.1"/>
</dbReference>
<feature type="domain" description="Mechanosensitive ion channel transmembrane helices 2/3" evidence="11">
    <location>
        <begin position="507"/>
        <end position="546"/>
    </location>
</feature>
<dbReference type="AlphaFoldDB" id="A0A2T1HMK3"/>
<evidence type="ECO:0000313" key="12">
    <source>
        <dbReference type="EMBL" id="PSC02862.1"/>
    </source>
</evidence>
<feature type="transmembrane region" description="Helical" evidence="7">
    <location>
        <begin position="502"/>
        <end position="520"/>
    </location>
</feature>
<protein>
    <submittedName>
        <fullName evidence="12">Mechanosensitive ion channel protein</fullName>
    </submittedName>
</protein>
<dbReference type="InterPro" id="IPR049142">
    <property type="entry name" value="MS_channel_1st"/>
</dbReference>
<evidence type="ECO:0000256" key="7">
    <source>
        <dbReference type="SAM" id="Phobius"/>
    </source>
</evidence>
<organism evidence="12 13">
    <name type="scientific">Alsobacter soli</name>
    <dbReference type="NCBI Taxonomy" id="2109933"/>
    <lineage>
        <taxon>Bacteria</taxon>
        <taxon>Pseudomonadati</taxon>
        <taxon>Pseudomonadota</taxon>
        <taxon>Alphaproteobacteria</taxon>
        <taxon>Hyphomicrobiales</taxon>
        <taxon>Alsobacteraceae</taxon>
        <taxon>Alsobacter</taxon>
    </lineage>
</organism>
<sequence>MPFLAVLLALLASVWLTASPRPARAAEATPPIRVIIEVPNDDAGRAYVADKLAPQLPAPSGKSEPTRPKAAASPIFKAIAPATRAQPASAPELPKMQSILPTSASGEMSFMAANELQKLRQRARDLIEAAPAVPYDIVASAEGFAAARGSIDWLQLALASFLLISGGLAAQRLAWWGSRGLLSRLLESPGDTVQERLRLHGMRVSLGVFVLAAFLVGSIAAFVLVPWPPVIRETVILLLAWVAVMRLATALGRVVIAPGARHDYFRVVPLSQPLAWFWYRTLLIVVGLVATAWASLSLMSIMDVPVTSRQAVMSLWITVIALALLGRLGVRLSIPVEPPPRLAVVLTASVIMIAWALGALHLRVLFWTLITLCLLPLLMRVVRASVRNIVRPEEASAEGATSAIAWAVVVEKATRVLLVVIGAVILAKLWRIDIGDIAMGESLFTRAVRAAMRVVIIMLVADLVWKLVRALIDGRLDEAPASVHDDTPEGRKRARLNTLLPILRNFIFAILVGVAFLMVLDAMGIQIGPLLAGAGVLGIAVGFGAQTLVKDVISGIFYLLDDAFRVGEYITAGNYKGTVESFSLRSVKLRHHRGPITTVPFGVLGAVQNLSRDWVIDKFSIGVTYDTDLDQVKKIVKDIGKQLQADEEMGPNIIEPLKMQGVEQLGDFSIEIRLKMMTKPGEQFVIRRQAYGMLKKAFEANGIHFAFPTVQVAGHNGDQALGAAAQRVLDMRNAAVAADKPAA</sequence>
<dbReference type="Gene3D" id="2.30.30.60">
    <property type="match status" value="1"/>
</dbReference>
<dbReference type="InterPro" id="IPR049278">
    <property type="entry name" value="MS_channel_C"/>
</dbReference>
<evidence type="ECO:0000259" key="9">
    <source>
        <dbReference type="Pfam" id="PF00924"/>
    </source>
</evidence>
<dbReference type="GO" id="GO:0008381">
    <property type="term" value="F:mechanosensitive monoatomic ion channel activity"/>
    <property type="evidence" value="ECO:0007669"/>
    <property type="project" value="InterPro"/>
</dbReference>
<feature type="transmembrane region" description="Helical" evidence="7">
    <location>
        <begin position="206"/>
        <end position="228"/>
    </location>
</feature>
<keyword evidence="4 7" id="KW-0812">Transmembrane</keyword>
<feature type="transmembrane region" description="Helical" evidence="7">
    <location>
        <begin position="364"/>
        <end position="382"/>
    </location>
</feature>
<dbReference type="InterPro" id="IPR023408">
    <property type="entry name" value="MscS_beta-dom_sf"/>
</dbReference>
<dbReference type="InterPro" id="IPR011014">
    <property type="entry name" value="MscS_channel_TM-2"/>
</dbReference>
<dbReference type="SUPFAM" id="SSF50182">
    <property type="entry name" value="Sm-like ribonucleoproteins"/>
    <property type="match status" value="1"/>
</dbReference>
<dbReference type="Pfam" id="PF21082">
    <property type="entry name" value="MS_channel_3rd"/>
    <property type="match status" value="1"/>
</dbReference>
<dbReference type="EMBL" id="PVZS01000036">
    <property type="protein sequence ID" value="PSC02862.1"/>
    <property type="molecule type" value="Genomic_DNA"/>
</dbReference>
<dbReference type="Pfam" id="PF21088">
    <property type="entry name" value="MS_channel_1st"/>
    <property type="match status" value="1"/>
</dbReference>
<keyword evidence="5 7" id="KW-1133">Transmembrane helix</keyword>
<feature type="chain" id="PRO_5015547873" evidence="8">
    <location>
        <begin position="26"/>
        <end position="743"/>
    </location>
</feature>
<feature type="transmembrane region" description="Helical" evidence="7">
    <location>
        <begin position="342"/>
        <end position="358"/>
    </location>
</feature>
<feature type="transmembrane region" description="Helical" evidence="7">
    <location>
        <begin position="526"/>
        <end position="549"/>
    </location>
</feature>
<comment type="similarity">
    <text evidence="2">Belongs to the MscS (TC 1.A.23) family.</text>
</comment>
<comment type="caution">
    <text evidence="12">The sequence shown here is derived from an EMBL/GenBank/DDBJ whole genome shotgun (WGS) entry which is preliminary data.</text>
</comment>
<dbReference type="InterPro" id="IPR006685">
    <property type="entry name" value="MscS_channel_2nd"/>
</dbReference>